<feature type="region of interest" description="Disordered" evidence="1">
    <location>
        <begin position="85"/>
        <end position="105"/>
    </location>
</feature>
<keyword evidence="3" id="KW-1185">Reference proteome</keyword>
<evidence type="ECO:0000256" key="1">
    <source>
        <dbReference type="SAM" id="MobiDB-lite"/>
    </source>
</evidence>
<gene>
    <name evidence="2" type="ORF">OH76DRAFT_1362362</name>
</gene>
<dbReference type="Proteomes" id="UP000256964">
    <property type="component" value="Unassembled WGS sequence"/>
</dbReference>
<name>A0A371CQX8_9APHY</name>
<feature type="region of interest" description="Disordered" evidence="1">
    <location>
        <begin position="1"/>
        <end position="52"/>
    </location>
</feature>
<accession>A0A371CQX8</accession>
<dbReference type="OrthoDB" id="3165590at2759"/>
<evidence type="ECO:0000313" key="3">
    <source>
        <dbReference type="Proteomes" id="UP000256964"/>
    </source>
</evidence>
<dbReference type="EMBL" id="KZ857479">
    <property type="protein sequence ID" value="RDX42679.1"/>
    <property type="molecule type" value="Genomic_DNA"/>
</dbReference>
<reference evidence="2 3" key="1">
    <citation type="journal article" date="2018" name="Biotechnol. Biofuels">
        <title>Integrative visual omics of the white-rot fungus Polyporus brumalis exposes the biotechnological potential of its oxidative enzymes for delignifying raw plant biomass.</title>
        <authorList>
            <person name="Miyauchi S."/>
            <person name="Rancon A."/>
            <person name="Drula E."/>
            <person name="Hage H."/>
            <person name="Chaduli D."/>
            <person name="Favel A."/>
            <person name="Grisel S."/>
            <person name="Henrissat B."/>
            <person name="Herpoel-Gimbert I."/>
            <person name="Ruiz-Duenas F.J."/>
            <person name="Chevret D."/>
            <person name="Hainaut M."/>
            <person name="Lin J."/>
            <person name="Wang M."/>
            <person name="Pangilinan J."/>
            <person name="Lipzen A."/>
            <person name="Lesage-Meessen L."/>
            <person name="Navarro D."/>
            <person name="Riley R."/>
            <person name="Grigoriev I.V."/>
            <person name="Zhou S."/>
            <person name="Raouche S."/>
            <person name="Rosso M.N."/>
        </authorList>
    </citation>
    <scope>NUCLEOTIDE SEQUENCE [LARGE SCALE GENOMIC DNA]</scope>
    <source>
        <strain evidence="2 3">BRFM 1820</strain>
    </source>
</reference>
<evidence type="ECO:0000313" key="2">
    <source>
        <dbReference type="EMBL" id="RDX42679.1"/>
    </source>
</evidence>
<dbReference type="AlphaFoldDB" id="A0A371CQX8"/>
<sequence>MPRRLPPTPLRLHEGPLPPRGKPRHTLPSLPRPAFSGPAPTLNAGPVPRARMGHTELPPLVIPVSTDPSAPSAFSALPALSALEATWSGPSSPTSASSTASVPRKRSKEFIRGPWDHSGAIHVPFDVGAVLPPPMPAAINVRPGEGEKMHGRRFVA</sequence>
<organism evidence="2 3">
    <name type="scientific">Lentinus brumalis</name>
    <dbReference type="NCBI Taxonomy" id="2498619"/>
    <lineage>
        <taxon>Eukaryota</taxon>
        <taxon>Fungi</taxon>
        <taxon>Dikarya</taxon>
        <taxon>Basidiomycota</taxon>
        <taxon>Agaricomycotina</taxon>
        <taxon>Agaricomycetes</taxon>
        <taxon>Polyporales</taxon>
        <taxon>Polyporaceae</taxon>
        <taxon>Lentinus</taxon>
    </lineage>
</organism>
<protein>
    <submittedName>
        <fullName evidence="2">Uncharacterized protein</fullName>
    </submittedName>
</protein>
<feature type="compositionally biased region" description="Low complexity" evidence="1">
    <location>
        <begin position="85"/>
        <end position="102"/>
    </location>
</feature>
<proteinExistence type="predicted"/>